<evidence type="ECO:0000256" key="2">
    <source>
        <dbReference type="SAM" id="Phobius"/>
    </source>
</evidence>
<feature type="compositionally biased region" description="Basic and acidic residues" evidence="1">
    <location>
        <begin position="967"/>
        <end position="976"/>
    </location>
</feature>
<name>Q10X96_TRIEI</name>
<feature type="region of interest" description="Disordered" evidence="1">
    <location>
        <begin position="1011"/>
        <end position="1030"/>
    </location>
</feature>
<sequence length="1615" mass="178816">MYYHRILKNINSRLTKIRRQLRLLAKGFVRAIAPGKQVNGNLFNAGFVLPTATMVMLAVVLLTSAILLRSFDRAEQVSKVTASQEALSLAAPALDRAEAKLQYLLREDPTLPRGQTPSERGVDAYLSDAIDQRYKFPDERRLKVTYNDNDPKTEDEITTAWRFPFDTNGDGDDDHYVIYGIYLKTPLDKRAKTPLQARTPPVAVGTLQKEDCSGDLSSTGNGWYKNTATGDFIKSFFVYTVAVPIQENKTNPSITALEYQEDWKRVPLSNNAVVYQDDLEISPGPAFRLNGRIVTNSNLVVSPFENALRLYQVSSNESCFYQAENSKIIVGGNVVNGMSSNKDERNDVEVDLFQGQGVTVTTDKITTTDQSVNNNAFEAMYNNNAYSKRIEVMVDDQVDKNKTQDPEIVKSQVEKQLKKEGKEGDEDREKEIRREIIGLYFRDRTRRVTFAEVSPSDVYDPTDTPENSGNTLKPPDKWILPTDAETKLSLKNDQLKARKPDDQQDDRPENFLGERILVGNNLPVEWWDDSKDVSSPNDSKFVFYPQETGGKWLDDDGNQINDPLRTRKPRVTELPDVGSTDRGGFWEKAAAQVPEDALEGVGGLRIITGAGVYKRQNSFLPPPPGNPYDDPATPQTEQYTVVWPDTMPMSPSPGAKVNSVTLPSQGPNWPLDTSLYPSQLPTIDPDTPQYAKGDLIMRATVLYHYARDPIDQRSDSTDNEQAPIACISSYYDPTSRKTAKNLSPLPDVGFGAAPDGNSNNGVVYPPPKTSRPTTASFDATTGLFSGTSPSELGTQANMVFPNGRFANEPLRKALRRLSNGNELTLAEQAAIDSTLCSLDILDGTLTSTNSPSPGVTIADGVIKEVTLLDARQIKAIHADNVSTPNVDETFTLNSTLAEPAQLKAEYNLPLEERQPLEIRLTQLDLGQMRNQSISSFGSAIPSEVSTGLKKEYLLPYSGIIYASRDDALPDRSDRSQNSEGTGIDEDRTKALSPTDYKLDPTRRPNGIMLINGERLARNDNNNDGQNDDGVKKLSDVVKEKGLTLVTNLPVYIKGNFNLHTQEEFNDELTSNWSNFYTRTKNKINPNFACRPGDPRLPKCTQGDSWRPATVVSDAITLLSEGFRTGFRDEGDFDLRNNAGSPLKVGYPVGGPFDETALNFDLDGDRQNTNTNVSASDVTVAGARMLNGFYENNFVTNGLSSGADITGTGARTDKNYATNNNGPAVNSSYFNNYVTPVQRRGNFPEYVMEICRKPTVFSCGPGDWFVGNNAVNSDEKGSELVGTSVNNLVAGTTARPPLEAEDRRYPRRVAFARNTNNELILDSSLPIPIGINNNELVNVFPYSGGSLPRLAENALWFRTSSSNPPVPHSNNPNDHNYGNQYPLAYLQEVTVQQPLLIPVLQNYLPTETPEETQATLPSENNTTLNNGPRWLTRASGDTIFNLIVGSGDVPPRPGESNGGLQNLPRFLENWAKDKNNNFTAKITGSFMQLSRSAYATAPYPHLLDKVSTDFGYPGSYKINNYVIDKRGSRVGYFLPPDRNWGYDVGLLSQPPDYFSQLLSGEDSSGKPDRYYREVSFDDRWVKTLLCSKVIDDDGNFVENATPDGYRPEAFCDKSTK</sequence>
<gene>
    <name evidence="3" type="ordered locus">Tery_4120</name>
</gene>
<feature type="transmembrane region" description="Helical" evidence="2">
    <location>
        <begin position="42"/>
        <end position="68"/>
    </location>
</feature>
<dbReference type="HOGENOM" id="CLU_000579_0_0_3"/>
<dbReference type="RefSeq" id="WP_011613458.1">
    <property type="nucleotide sequence ID" value="NC_008312.1"/>
</dbReference>
<reference evidence="3" key="1">
    <citation type="submission" date="2006-06" db="EMBL/GenBank/DDBJ databases">
        <title>Complete sequence of Trichodesmium erythraeum IMS101.</title>
        <authorList>
            <consortium name="US DOE Joint Genome Institute"/>
            <person name="Copeland A."/>
            <person name="Lucas S."/>
            <person name="Lapidus A."/>
            <person name="Barry K."/>
            <person name="Detter J.C."/>
            <person name="Glavina del Rio T."/>
            <person name="Hammon N."/>
            <person name="Israni S."/>
            <person name="Dalin E."/>
            <person name="Tice H."/>
            <person name="Pitluck S."/>
            <person name="Kiss H."/>
            <person name="Munk A.C."/>
            <person name="Brettin T."/>
            <person name="Bruce D."/>
            <person name="Han C."/>
            <person name="Tapia R."/>
            <person name="Gilna P."/>
            <person name="Schmutz J."/>
            <person name="Larimer F."/>
            <person name="Land M."/>
            <person name="Hauser L."/>
            <person name="Kyrpides N."/>
            <person name="Kim E."/>
            <person name="Richardson P."/>
        </authorList>
    </citation>
    <scope>NUCLEOTIDE SEQUENCE [LARGE SCALE GENOMIC DNA]</scope>
    <source>
        <strain evidence="3">IMS101</strain>
    </source>
</reference>
<keyword evidence="2" id="KW-1133">Transmembrane helix</keyword>
<dbReference type="OrthoDB" id="468482at2"/>
<evidence type="ECO:0000256" key="1">
    <source>
        <dbReference type="SAM" id="MobiDB-lite"/>
    </source>
</evidence>
<organism evidence="3">
    <name type="scientific">Trichodesmium erythraeum (strain IMS101)</name>
    <dbReference type="NCBI Taxonomy" id="203124"/>
    <lineage>
        <taxon>Bacteria</taxon>
        <taxon>Bacillati</taxon>
        <taxon>Cyanobacteriota</taxon>
        <taxon>Cyanophyceae</taxon>
        <taxon>Oscillatoriophycideae</taxon>
        <taxon>Oscillatoriales</taxon>
        <taxon>Microcoleaceae</taxon>
        <taxon>Trichodesmium</taxon>
    </lineage>
</organism>
<protein>
    <submittedName>
        <fullName evidence="3">Uncharacterized protein</fullName>
    </submittedName>
</protein>
<feature type="region of interest" description="Disordered" evidence="1">
    <location>
        <begin position="967"/>
        <end position="1005"/>
    </location>
</feature>
<feature type="region of interest" description="Disordered" evidence="1">
    <location>
        <begin position="401"/>
        <end position="429"/>
    </location>
</feature>
<dbReference type="eggNOG" id="ENOG502Z935">
    <property type="taxonomic scope" value="Bacteria"/>
</dbReference>
<proteinExistence type="predicted"/>
<feature type="region of interest" description="Disordered" evidence="1">
    <location>
        <begin position="455"/>
        <end position="479"/>
    </location>
</feature>
<dbReference type="InterPro" id="IPR049774">
    <property type="entry name" value="EPS_HpsA-like"/>
</dbReference>
<accession>Q10X96</accession>
<keyword evidence="2" id="KW-0472">Membrane</keyword>
<dbReference type="KEGG" id="ter:Tery_4120"/>
<evidence type="ECO:0000313" key="3">
    <source>
        <dbReference type="EMBL" id="ABG53128.1"/>
    </source>
</evidence>
<dbReference type="EMBL" id="CP000393">
    <property type="protein sequence ID" value="ABG53128.1"/>
    <property type="molecule type" value="Genomic_DNA"/>
</dbReference>
<dbReference type="NCBIfam" id="NF038301">
    <property type="entry name" value="EPS_HpsA"/>
    <property type="match status" value="1"/>
</dbReference>
<keyword evidence="2" id="KW-0812">Transmembrane</keyword>